<organism evidence="2 3">
    <name type="scientific">Aspergillus sergii</name>
    <dbReference type="NCBI Taxonomy" id="1034303"/>
    <lineage>
        <taxon>Eukaryota</taxon>
        <taxon>Fungi</taxon>
        <taxon>Dikarya</taxon>
        <taxon>Ascomycota</taxon>
        <taxon>Pezizomycotina</taxon>
        <taxon>Eurotiomycetes</taxon>
        <taxon>Eurotiomycetidae</taxon>
        <taxon>Eurotiales</taxon>
        <taxon>Aspergillaceae</taxon>
        <taxon>Aspergillus</taxon>
        <taxon>Aspergillus subgen. Circumdati</taxon>
    </lineage>
</organism>
<reference evidence="3" key="1">
    <citation type="submission" date="2019-04" db="EMBL/GenBank/DDBJ databases">
        <title>Friends and foes A comparative genomics studyof 23 Aspergillus species from section Flavi.</title>
        <authorList>
            <consortium name="DOE Joint Genome Institute"/>
            <person name="Kjaerbolling I."/>
            <person name="Vesth T."/>
            <person name="Frisvad J.C."/>
            <person name="Nybo J.L."/>
            <person name="Theobald S."/>
            <person name="Kildgaard S."/>
            <person name="Isbrandt T."/>
            <person name="Kuo A."/>
            <person name="Sato A."/>
            <person name="Lyhne E.K."/>
            <person name="Kogle M.E."/>
            <person name="Wiebenga A."/>
            <person name="Kun R.S."/>
            <person name="Lubbers R.J."/>
            <person name="Makela M.R."/>
            <person name="Barry K."/>
            <person name="Chovatia M."/>
            <person name="Clum A."/>
            <person name="Daum C."/>
            <person name="Haridas S."/>
            <person name="He G."/>
            <person name="LaButti K."/>
            <person name="Lipzen A."/>
            <person name="Mondo S."/>
            <person name="Riley R."/>
            <person name="Salamov A."/>
            <person name="Simmons B.A."/>
            <person name="Magnuson J.K."/>
            <person name="Henrissat B."/>
            <person name="Mortensen U.H."/>
            <person name="Larsen T.O."/>
            <person name="Devries R.P."/>
            <person name="Grigoriev I.V."/>
            <person name="Machida M."/>
            <person name="Baker S.E."/>
            <person name="Andersen M.R."/>
        </authorList>
    </citation>
    <scope>NUCLEOTIDE SEQUENCE [LARGE SCALE GENOMIC DNA]</scope>
    <source>
        <strain evidence="3">CBS 130017</strain>
    </source>
</reference>
<protein>
    <recommendedName>
        <fullName evidence="1">Protein kinase domain-containing protein</fullName>
    </recommendedName>
</protein>
<dbReference type="GO" id="GO:0005524">
    <property type="term" value="F:ATP binding"/>
    <property type="evidence" value="ECO:0007669"/>
    <property type="project" value="InterPro"/>
</dbReference>
<feature type="domain" description="Protein kinase" evidence="1">
    <location>
        <begin position="1"/>
        <end position="91"/>
    </location>
</feature>
<proteinExistence type="predicted"/>
<dbReference type="AlphaFoldDB" id="A0A5N6X819"/>
<dbReference type="PROSITE" id="PS50011">
    <property type="entry name" value="PROTEIN_KINASE_DOM"/>
    <property type="match status" value="1"/>
</dbReference>
<dbReference type="Gene3D" id="1.10.510.10">
    <property type="entry name" value="Transferase(Phosphotransferase) domain 1"/>
    <property type="match status" value="1"/>
</dbReference>
<evidence type="ECO:0000259" key="1">
    <source>
        <dbReference type="PROSITE" id="PS50011"/>
    </source>
</evidence>
<sequence>MENYIRGLREIHEARVEHSDIHPRNMMIIEGDPESAIWIDFYRAQTFNLDHITEEQKGWIEFENELVGEMGVLMDADSLEGHLNHTGMDYY</sequence>
<dbReference type="EMBL" id="ML741779">
    <property type="protein sequence ID" value="KAE8329371.1"/>
    <property type="molecule type" value="Genomic_DNA"/>
</dbReference>
<name>A0A5N6X819_9EURO</name>
<dbReference type="GO" id="GO:0004672">
    <property type="term" value="F:protein kinase activity"/>
    <property type="evidence" value="ECO:0007669"/>
    <property type="project" value="InterPro"/>
</dbReference>
<dbReference type="SUPFAM" id="SSF56112">
    <property type="entry name" value="Protein kinase-like (PK-like)"/>
    <property type="match status" value="1"/>
</dbReference>
<dbReference type="InterPro" id="IPR000719">
    <property type="entry name" value="Prot_kinase_dom"/>
</dbReference>
<gene>
    <name evidence="2" type="ORF">BDV39DRAFT_203005</name>
</gene>
<dbReference type="InterPro" id="IPR011009">
    <property type="entry name" value="Kinase-like_dom_sf"/>
</dbReference>
<evidence type="ECO:0000313" key="2">
    <source>
        <dbReference type="EMBL" id="KAE8329371.1"/>
    </source>
</evidence>
<evidence type="ECO:0000313" key="3">
    <source>
        <dbReference type="Proteomes" id="UP000325945"/>
    </source>
</evidence>
<dbReference type="Proteomes" id="UP000325945">
    <property type="component" value="Unassembled WGS sequence"/>
</dbReference>
<keyword evidence="3" id="KW-1185">Reference proteome</keyword>
<accession>A0A5N6X819</accession>